<evidence type="ECO:0000256" key="1">
    <source>
        <dbReference type="SAM" id="Phobius"/>
    </source>
</evidence>
<dbReference type="GeneID" id="77472040"/>
<organism evidence="2 3">
    <name type="scientific">Faecalibacillus faecis</name>
    <dbReference type="NCBI Taxonomy" id="1982628"/>
    <lineage>
        <taxon>Bacteria</taxon>
        <taxon>Bacillati</taxon>
        <taxon>Bacillota</taxon>
        <taxon>Erysipelotrichia</taxon>
        <taxon>Erysipelotrichales</taxon>
        <taxon>Coprobacillaceae</taxon>
        <taxon>Faecalibacillus</taxon>
    </lineage>
</organism>
<name>A0A2T3FJH6_9FIRM</name>
<dbReference type="RefSeq" id="WP_106988949.1">
    <property type="nucleotide sequence ID" value="NZ_DAWBWI010000380.1"/>
</dbReference>
<accession>A0A2T3FJH6</accession>
<evidence type="ECO:0008006" key="4">
    <source>
        <dbReference type="Google" id="ProtNLM"/>
    </source>
</evidence>
<dbReference type="InterPro" id="IPR046123">
    <property type="entry name" value="DUF6120"/>
</dbReference>
<evidence type="ECO:0000313" key="3">
    <source>
        <dbReference type="Proteomes" id="UP000241201"/>
    </source>
</evidence>
<dbReference type="EMBL" id="PYLP01000040">
    <property type="protein sequence ID" value="PST35429.1"/>
    <property type="molecule type" value="Genomic_DNA"/>
</dbReference>
<reference evidence="3" key="1">
    <citation type="submission" date="2018-03" db="EMBL/GenBank/DDBJ databases">
        <title>Lachnoclostridium SNUG30370 gen.nov., sp.nov., isolated from human faeces.</title>
        <authorList>
            <person name="Seo B."/>
            <person name="Jeon K."/>
            <person name="Ko G."/>
        </authorList>
    </citation>
    <scope>NUCLEOTIDE SEQUENCE [LARGE SCALE GENOMIC DNA]</scope>
    <source>
        <strain evidence="3">SNUG30370</strain>
    </source>
</reference>
<keyword evidence="3" id="KW-1185">Reference proteome</keyword>
<protein>
    <recommendedName>
        <fullName evidence="4">DUF1700 domain-containing protein</fullName>
    </recommendedName>
</protein>
<dbReference type="AlphaFoldDB" id="A0A2T3FJH6"/>
<feature type="transmembrane region" description="Helical" evidence="1">
    <location>
        <begin position="84"/>
        <end position="104"/>
    </location>
</feature>
<evidence type="ECO:0000313" key="2">
    <source>
        <dbReference type="EMBL" id="PST35429.1"/>
    </source>
</evidence>
<comment type="caution">
    <text evidence="2">The sequence shown here is derived from an EMBL/GenBank/DDBJ whole genome shotgun (WGS) entry which is preliminary data.</text>
</comment>
<dbReference type="Proteomes" id="UP000241201">
    <property type="component" value="Unassembled WGS sequence"/>
</dbReference>
<dbReference type="Pfam" id="PF19615">
    <property type="entry name" value="DUF6120"/>
    <property type="match status" value="1"/>
</dbReference>
<gene>
    <name evidence="2" type="ORF">C7U55_13240</name>
</gene>
<keyword evidence="1" id="KW-0812">Transmembrane</keyword>
<sequence>MNNIKKYIKNIWAIMPMHTKKEKFYLNELKKHLNEYLDDHPQCSYDDIVQQFGEPKDIVVNYIQNSDENDLIKRMKLKSIIQKFLIFFSVTCTILAIWIGILWYDYIQDQKNSIIYEIETTITEH</sequence>
<proteinExistence type="predicted"/>
<keyword evidence="1" id="KW-1133">Transmembrane helix</keyword>
<keyword evidence="1" id="KW-0472">Membrane</keyword>